<evidence type="ECO:0000256" key="1">
    <source>
        <dbReference type="ARBA" id="ARBA00011738"/>
    </source>
</evidence>
<evidence type="ECO:0000313" key="10">
    <source>
        <dbReference type="Proteomes" id="UP000319342"/>
    </source>
</evidence>
<dbReference type="PANTHER" id="PTHR11079:SF202">
    <property type="entry name" value="TRNA-SPECIFIC ADENOSINE DEAMINASE"/>
    <property type="match status" value="1"/>
</dbReference>
<comment type="cofactor">
    <cofactor evidence="7">
        <name>Zn(2+)</name>
        <dbReference type="ChEBI" id="CHEBI:29105"/>
    </cofactor>
    <text evidence="7">Binds 1 zinc ion per subunit.</text>
</comment>
<protein>
    <recommendedName>
        <fullName evidence="7">tRNA-specific adenosine deaminase</fullName>
        <ecNumber evidence="7">3.5.4.33</ecNumber>
    </recommendedName>
</protein>
<dbReference type="Proteomes" id="UP000319342">
    <property type="component" value="Chromosome"/>
</dbReference>
<comment type="similarity">
    <text evidence="7">Belongs to the cytidine and deoxycytidylate deaminase family.</text>
</comment>
<keyword evidence="3 7" id="KW-0479">Metal-binding</keyword>
<feature type="binding site" evidence="7">
    <location>
        <position position="93"/>
    </location>
    <ligand>
        <name>Zn(2+)</name>
        <dbReference type="ChEBI" id="CHEBI:29105"/>
        <note>catalytic</note>
    </ligand>
</feature>
<dbReference type="GO" id="GO:0052717">
    <property type="term" value="F:tRNA-specific adenosine-34 deaminase activity"/>
    <property type="evidence" value="ECO:0007669"/>
    <property type="project" value="UniProtKB-UniRule"/>
</dbReference>
<evidence type="ECO:0000256" key="5">
    <source>
        <dbReference type="ARBA" id="ARBA00022833"/>
    </source>
</evidence>
<comment type="catalytic activity">
    <reaction evidence="6 7">
        <text>adenosine(34) in tRNA + H2O + H(+) = inosine(34) in tRNA + NH4(+)</text>
        <dbReference type="Rhea" id="RHEA:43168"/>
        <dbReference type="Rhea" id="RHEA-COMP:10373"/>
        <dbReference type="Rhea" id="RHEA-COMP:10374"/>
        <dbReference type="ChEBI" id="CHEBI:15377"/>
        <dbReference type="ChEBI" id="CHEBI:15378"/>
        <dbReference type="ChEBI" id="CHEBI:28938"/>
        <dbReference type="ChEBI" id="CHEBI:74411"/>
        <dbReference type="ChEBI" id="CHEBI:82852"/>
        <dbReference type="EC" id="3.5.4.33"/>
    </reaction>
</comment>
<sequence>MDENEEGEATEREDERFMGAALDEARRALQIDEVPVGAVVVVDGVIVGRGHNRTRTDTDPTAHAEVLAIRDATRTVGDQRLRGGTLYSTVEPCFMCAGAASHARVERIVFGVRDPKFGACGSLGDVPGHPGLNHASAVREGVAAEACRELMVGFFRSKRAAARSATGIVDRGAGRGADRGAAADAAAGAIEEES</sequence>
<dbReference type="NCBIfam" id="NF008113">
    <property type="entry name" value="PRK10860.1"/>
    <property type="match status" value="1"/>
</dbReference>
<dbReference type="SUPFAM" id="SSF53927">
    <property type="entry name" value="Cytidine deaminase-like"/>
    <property type="match status" value="1"/>
</dbReference>
<gene>
    <name evidence="7 9" type="primary">tadA</name>
    <name evidence="9" type="ORF">Pla163_28920</name>
</gene>
<keyword evidence="2 7" id="KW-0819">tRNA processing</keyword>
<comment type="subunit">
    <text evidence="1 7">Homodimer.</text>
</comment>
<dbReference type="RefSeq" id="WP_145189712.1">
    <property type="nucleotide sequence ID" value="NZ_CP036290.1"/>
</dbReference>
<feature type="binding site" evidence="7">
    <location>
        <position position="96"/>
    </location>
    <ligand>
        <name>Zn(2+)</name>
        <dbReference type="ChEBI" id="CHEBI:29105"/>
        <note>catalytic</note>
    </ligand>
</feature>
<evidence type="ECO:0000313" key="9">
    <source>
        <dbReference type="EMBL" id="QDU85756.1"/>
    </source>
</evidence>
<dbReference type="FunFam" id="3.40.140.10:FF:000005">
    <property type="entry name" value="tRNA-specific adenosine deaminase"/>
    <property type="match status" value="1"/>
</dbReference>
<organism evidence="9 10">
    <name type="scientific">Rohdeia mirabilis</name>
    <dbReference type="NCBI Taxonomy" id="2528008"/>
    <lineage>
        <taxon>Bacteria</taxon>
        <taxon>Pseudomonadati</taxon>
        <taxon>Planctomycetota</taxon>
        <taxon>Planctomycetia</taxon>
        <taxon>Planctomycetia incertae sedis</taxon>
        <taxon>Rohdeia</taxon>
    </lineage>
</organism>
<dbReference type="InterPro" id="IPR016193">
    <property type="entry name" value="Cytidine_deaminase-like"/>
</dbReference>
<evidence type="ECO:0000256" key="6">
    <source>
        <dbReference type="ARBA" id="ARBA00048045"/>
    </source>
</evidence>
<evidence type="ECO:0000256" key="3">
    <source>
        <dbReference type="ARBA" id="ARBA00022723"/>
    </source>
</evidence>
<dbReference type="EC" id="3.5.4.33" evidence="7"/>
<evidence type="ECO:0000259" key="8">
    <source>
        <dbReference type="PROSITE" id="PS51747"/>
    </source>
</evidence>
<dbReference type="InterPro" id="IPR002125">
    <property type="entry name" value="CMP_dCMP_dom"/>
</dbReference>
<evidence type="ECO:0000256" key="7">
    <source>
        <dbReference type="HAMAP-Rule" id="MF_00972"/>
    </source>
</evidence>
<dbReference type="InterPro" id="IPR028883">
    <property type="entry name" value="tRNA_aden_deaminase"/>
</dbReference>
<proteinExistence type="inferred from homology"/>
<feature type="binding site" evidence="7">
    <location>
        <position position="63"/>
    </location>
    <ligand>
        <name>Zn(2+)</name>
        <dbReference type="ChEBI" id="CHEBI:29105"/>
        <note>catalytic</note>
    </ligand>
</feature>
<comment type="function">
    <text evidence="7">Catalyzes the deamination of adenosine to inosine at the wobble position 34 of tRNA(Arg2).</text>
</comment>
<accession>A0A518D2Q4</accession>
<evidence type="ECO:0000256" key="4">
    <source>
        <dbReference type="ARBA" id="ARBA00022801"/>
    </source>
</evidence>
<keyword evidence="4 7" id="KW-0378">Hydrolase</keyword>
<reference evidence="9 10" key="1">
    <citation type="submission" date="2019-02" db="EMBL/GenBank/DDBJ databases">
        <title>Deep-cultivation of Planctomycetes and their phenomic and genomic characterization uncovers novel biology.</title>
        <authorList>
            <person name="Wiegand S."/>
            <person name="Jogler M."/>
            <person name="Boedeker C."/>
            <person name="Pinto D."/>
            <person name="Vollmers J."/>
            <person name="Rivas-Marin E."/>
            <person name="Kohn T."/>
            <person name="Peeters S.H."/>
            <person name="Heuer A."/>
            <person name="Rast P."/>
            <person name="Oberbeckmann S."/>
            <person name="Bunk B."/>
            <person name="Jeske O."/>
            <person name="Meyerdierks A."/>
            <person name="Storesund J.E."/>
            <person name="Kallscheuer N."/>
            <person name="Luecker S."/>
            <person name="Lage O.M."/>
            <person name="Pohl T."/>
            <person name="Merkel B.J."/>
            <person name="Hornburger P."/>
            <person name="Mueller R.-W."/>
            <person name="Bruemmer F."/>
            <person name="Labrenz M."/>
            <person name="Spormann A.M."/>
            <person name="Op den Camp H."/>
            <person name="Overmann J."/>
            <person name="Amann R."/>
            <person name="Jetten M.S.M."/>
            <person name="Mascher T."/>
            <person name="Medema M.H."/>
            <person name="Devos D.P."/>
            <person name="Kaster A.-K."/>
            <person name="Ovreas L."/>
            <person name="Rohde M."/>
            <person name="Galperin M.Y."/>
            <person name="Jogler C."/>
        </authorList>
    </citation>
    <scope>NUCLEOTIDE SEQUENCE [LARGE SCALE GENOMIC DNA]</scope>
    <source>
        <strain evidence="9 10">Pla163</strain>
    </source>
</reference>
<dbReference type="PROSITE" id="PS51747">
    <property type="entry name" value="CYT_DCMP_DEAMINASES_2"/>
    <property type="match status" value="1"/>
</dbReference>
<dbReference type="CDD" id="cd01285">
    <property type="entry name" value="nucleoside_deaminase"/>
    <property type="match status" value="1"/>
</dbReference>
<dbReference type="PANTHER" id="PTHR11079">
    <property type="entry name" value="CYTOSINE DEAMINASE FAMILY MEMBER"/>
    <property type="match status" value="1"/>
</dbReference>
<dbReference type="OrthoDB" id="9802676at2"/>
<evidence type="ECO:0000256" key="2">
    <source>
        <dbReference type="ARBA" id="ARBA00022694"/>
    </source>
</evidence>
<keyword evidence="10" id="KW-1185">Reference proteome</keyword>
<dbReference type="EMBL" id="CP036290">
    <property type="protein sequence ID" value="QDU85756.1"/>
    <property type="molecule type" value="Genomic_DNA"/>
</dbReference>
<name>A0A518D2Q4_9BACT</name>
<dbReference type="Gene3D" id="3.40.140.10">
    <property type="entry name" value="Cytidine Deaminase, domain 2"/>
    <property type="match status" value="1"/>
</dbReference>
<feature type="active site" description="Proton donor" evidence="7">
    <location>
        <position position="65"/>
    </location>
</feature>
<dbReference type="HAMAP" id="MF_00972">
    <property type="entry name" value="tRNA_aden_deaminase"/>
    <property type="match status" value="1"/>
</dbReference>
<dbReference type="GO" id="GO:0002100">
    <property type="term" value="P:tRNA wobble adenosine to inosine editing"/>
    <property type="evidence" value="ECO:0007669"/>
    <property type="project" value="UniProtKB-UniRule"/>
</dbReference>
<dbReference type="Pfam" id="PF00383">
    <property type="entry name" value="dCMP_cyt_deam_1"/>
    <property type="match status" value="1"/>
</dbReference>
<dbReference type="AlphaFoldDB" id="A0A518D2Q4"/>
<feature type="domain" description="CMP/dCMP-type deaminase" evidence="8">
    <location>
        <begin position="12"/>
        <end position="139"/>
    </location>
</feature>
<keyword evidence="5 7" id="KW-0862">Zinc</keyword>
<dbReference type="GO" id="GO:0008270">
    <property type="term" value="F:zinc ion binding"/>
    <property type="evidence" value="ECO:0007669"/>
    <property type="project" value="UniProtKB-UniRule"/>
</dbReference>